<dbReference type="PROSITE" id="PS51779">
    <property type="entry name" value="POTRA"/>
    <property type="match status" value="1"/>
</dbReference>
<gene>
    <name evidence="9" type="primary">ftsQ</name>
    <name evidence="12" type="ORF">B0A89_02220</name>
</gene>
<feature type="compositionally biased region" description="Low complexity" evidence="10">
    <location>
        <begin position="15"/>
        <end position="32"/>
    </location>
</feature>
<dbReference type="GO" id="GO:0043093">
    <property type="term" value="P:FtsZ-dependent cytokinesis"/>
    <property type="evidence" value="ECO:0007669"/>
    <property type="project" value="UniProtKB-UniRule"/>
</dbReference>
<evidence type="ECO:0000256" key="6">
    <source>
        <dbReference type="ARBA" id="ARBA00022989"/>
    </source>
</evidence>
<feature type="region of interest" description="Disordered" evidence="10">
    <location>
        <begin position="15"/>
        <end position="39"/>
    </location>
</feature>
<reference evidence="12 13" key="1">
    <citation type="submission" date="2017-03" db="EMBL/GenBank/DDBJ databases">
        <title>Genome sequence of Paracoccus contaminans isolated from a water microcosm.</title>
        <authorList>
            <person name="Aurass P."/>
            <person name="Karste S."/>
            <person name="Trost E."/>
            <person name="Glaeser S.P."/>
            <person name="Kaempfer P."/>
            <person name="Flieger A."/>
        </authorList>
    </citation>
    <scope>NUCLEOTIDE SEQUENCE [LARGE SCALE GENOMIC DNA]</scope>
    <source>
        <strain evidence="13">RKI 16-01929T\LMG 29738T\CCM 8701T\CIP 111112T</strain>
    </source>
</reference>
<dbReference type="GO" id="GO:0090529">
    <property type="term" value="P:cell septum assembly"/>
    <property type="evidence" value="ECO:0007669"/>
    <property type="project" value="InterPro"/>
</dbReference>
<comment type="function">
    <text evidence="9">Essential cell division protein.</text>
</comment>
<feature type="transmembrane region" description="Helical" evidence="9">
    <location>
        <begin position="58"/>
        <end position="77"/>
    </location>
</feature>
<feature type="region of interest" description="Disordered" evidence="10">
    <location>
        <begin position="318"/>
        <end position="398"/>
    </location>
</feature>
<accession>A0A1W6CV02</accession>
<protein>
    <recommendedName>
        <fullName evidence="9">Cell division protein FtsQ</fullName>
    </recommendedName>
</protein>
<evidence type="ECO:0000256" key="5">
    <source>
        <dbReference type="ARBA" id="ARBA00022692"/>
    </source>
</evidence>
<keyword evidence="6 9" id="KW-1133">Transmembrane helix</keyword>
<dbReference type="RefSeq" id="WP_085376745.1">
    <property type="nucleotide sequence ID" value="NZ_CP020612.1"/>
</dbReference>
<comment type="subcellular location">
    <subcellularLocation>
        <location evidence="9">Cell inner membrane</location>
        <topology evidence="9">Single-pass type II membrane protein</topology>
    </subcellularLocation>
    <subcellularLocation>
        <location evidence="1">Membrane</location>
    </subcellularLocation>
    <text evidence="9">Localizes to the division septum.</text>
</comment>
<dbReference type="KEGG" id="pcon:B0A89_02220"/>
<organism evidence="12 13">
    <name type="scientific">Paracoccus contaminans</name>
    <dbReference type="NCBI Taxonomy" id="1945662"/>
    <lineage>
        <taxon>Bacteria</taxon>
        <taxon>Pseudomonadati</taxon>
        <taxon>Pseudomonadota</taxon>
        <taxon>Alphaproteobacteria</taxon>
        <taxon>Rhodobacterales</taxon>
        <taxon>Paracoccaceae</taxon>
        <taxon>Paracoccus</taxon>
    </lineage>
</organism>
<dbReference type="AlphaFoldDB" id="A0A1W6CV02"/>
<evidence type="ECO:0000256" key="4">
    <source>
        <dbReference type="ARBA" id="ARBA00022618"/>
    </source>
</evidence>
<keyword evidence="13" id="KW-1185">Reference proteome</keyword>
<dbReference type="GO" id="GO:0005886">
    <property type="term" value="C:plasma membrane"/>
    <property type="evidence" value="ECO:0007669"/>
    <property type="project" value="UniProtKB-SubCell"/>
</dbReference>
<dbReference type="InterPro" id="IPR005548">
    <property type="entry name" value="Cell_div_FtsQ/DivIB_C"/>
</dbReference>
<keyword evidence="3 9" id="KW-0997">Cell inner membrane</keyword>
<evidence type="ECO:0000256" key="10">
    <source>
        <dbReference type="SAM" id="MobiDB-lite"/>
    </source>
</evidence>
<proteinExistence type="inferred from homology"/>
<dbReference type="GO" id="GO:0032153">
    <property type="term" value="C:cell division site"/>
    <property type="evidence" value="ECO:0007669"/>
    <property type="project" value="UniProtKB-UniRule"/>
</dbReference>
<evidence type="ECO:0000256" key="8">
    <source>
        <dbReference type="ARBA" id="ARBA00023306"/>
    </source>
</evidence>
<comment type="similarity">
    <text evidence="9">Belongs to the FtsQ/DivIB family. FtsQ subfamily.</text>
</comment>
<dbReference type="PANTHER" id="PTHR35851:SF1">
    <property type="entry name" value="CELL DIVISION PROTEIN FTSQ"/>
    <property type="match status" value="1"/>
</dbReference>
<dbReference type="Proteomes" id="UP000193017">
    <property type="component" value="Chromosome"/>
</dbReference>
<keyword evidence="5 9" id="KW-0812">Transmembrane</keyword>
<feature type="domain" description="POTRA" evidence="11">
    <location>
        <begin position="102"/>
        <end position="170"/>
    </location>
</feature>
<name>A0A1W6CV02_9RHOB</name>
<dbReference type="PANTHER" id="PTHR35851">
    <property type="entry name" value="CELL DIVISION PROTEIN FTSQ"/>
    <property type="match status" value="1"/>
</dbReference>
<dbReference type="InterPro" id="IPR026579">
    <property type="entry name" value="FtsQ"/>
</dbReference>
<evidence type="ECO:0000256" key="1">
    <source>
        <dbReference type="ARBA" id="ARBA00004370"/>
    </source>
</evidence>
<evidence type="ECO:0000256" key="2">
    <source>
        <dbReference type="ARBA" id="ARBA00022475"/>
    </source>
</evidence>
<feature type="compositionally biased region" description="Low complexity" evidence="10">
    <location>
        <begin position="389"/>
        <end position="398"/>
    </location>
</feature>
<sequence length="398" mass="41919">MQGLTRPGQVIDAGLRPAPVRRAGGRPAPAGAPRRDPGPSRLAYRLNRLWLTPLYRRLFRVGLPAFLMCMIVGLYLADDTRRANLTGAMTAMVDRIQNREAFMVRTMQIEGASPAVDKGLRAMLPVTLPASSFDLDLPALRKQIELLDAVDHVDLRIKPGGILSAVVTERQPALLWRHARGIELLDRTGHRVASVTSRELRRDLPVIAGEGAGEKAAEALAVIAAAGPLVPRLRGLERMGERRWDVVLDRGQRIMLPADRPLQAVEKVLALDKADGLLDRDVIAVDLREAGRPVVRMGLTAQNTLRRALGRNELDAEGNEIEPQDANGAPKGVAATAGQANKGGAQKAGPAGAPKAAGKGQGASRGAGSGKAGAAGKGKGKGGAGTDGTGKAAPARRG</sequence>
<evidence type="ECO:0000313" key="13">
    <source>
        <dbReference type="Proteomes" id="UP000193017"/>
    </source>
</evidence>
<evidence type="ECO:0000313" key="12">
    <source>
        <dbReference type="EMBL" id="ARJ68629.1"/>
    </source>
</evidence>
<keyword evidence="4 9" id="KW-0132">Cell division</keyword>
<keyword evidence="2 9" id="KW-1003">Cell membrane</keyword>
<dbReference type="STRING" id="1945662.B0A89_02220"/>
<dbReference type="HAMAP" id="MF_00911">
    <property type="entry name" value="FtsQ_subfam"/>
    <property type="match status" value="1"/>
</dbReference>
<dbReference type="EMBL" id="CP020612">
    <property type="protein sequence ID" value="ARJ68629.1"/>
    <property type="molecule type" value="Genomic_DNA"/>
</dbReference>
<evidence type="ECO:0000259" key="11">
    <source>
        <dbReference type="PROSITE" id="PS51779"/>
    </source>
</evidence>
<dbReference type="Pfam" id="PF03799">
    <property type="entry name" value="FtsQ_DivIB_C"/>
    <property type="match status" value="1"/>
</dbReference>
<keyword evidence="8 9" id="KW-0131">Cell cycle</keyword>
<evidence type="ECO:0000256" key="3">
    <source>
        <dbReference type="ARBA" id="ARBA00022519"/>
    </source>
</evidence>
<feature type="compositionally biased region" description="Low complexity" evidence="10">
    <location>
        <begin position="334"/>
        <end position="358"/>
    </location>
</feature>
<evidence type="ECO:0000256" key="9">
    <source>
        <dbReference type="HAMAP-Rule" id="MF_00911"/>
    </source>
</evidence>
<dbReference type="InterPro" id="IPR034746">
    <property type="entry name" value="POTRA"/>
</dbReference>
<keyword evidence="7 9" id="KW-0472">Membrane</keyword>
<feature type="compositionally biased region" description="Gly residues" evidence="10">
    <location>
        <begin position="359"/>
        <end position="388"/>
    </location>
</feature>
<dbReference type="OrthoDB" id="9783091at2"/>
<evidence type="ECO:0000256" key="7">
    <source>
        <dbReference type="ARBA" id="ARBA00023136"/>
    </source>
</evidence>